<keyword evidence="8" id="KW-0812">Transmembrane</keyword>
<keyword evidence="4" id="KW-0406">Ion transport</keyword>
<keyword evidence="8" id="KW-1133">Transmembrane helix</keyword>
<evidence type="ECO:0000256" key="8">
    <source>
        <dbReference type="SAM" id="Phobius"/>
    </source>
</evidence>
<dbReference type="InterPro" id="IPR052076">
    <property type="entry name" value="TRP_cation_channel"/>
</dbReference>
<feature type="transmembrane region" description="Helical" evidence="8">
    <location>
        <begin position="227"/>
        <end position="247"/>
    </location>
</feature>
<dbReference type="GO" id="GO:0034220">
    <property type="term" value="P:monoatomic ion transmembrane transport"/>
    <property type="evidence" value="ECO:0007669"/>
    <property type="project" value="UniProtKB-KW"/>
</dbReference>
<evidence type="ECO:0000313" key="9">
    <source>
        <dbReference type="Proteomes" id="UP000046393"/>
    </source>
</evidence>
<feature type="transmembrane region" description="Helical" evidence="8">
    <location>
        <begin position="91"/>
        <end position="112"/>
    </location>
</feature>
<evidence type="ECO:0000313" key="10">
    <source>
        <dbReference type="WBParaSite" id="SMUV_0000441101-mRNA-1"/>
    </source>
</evidence>
<organism evidence="9 10">
    <name type="scientific">Syphacia muris</name>
    <dbReference type="NCBI Taxonomy" id="451379"/>
    <lineage>
        <taxon>Eukaryota</taxon>
        <taxon>Metazoa</taxon>
        <taxon>Ecdysozoa</taxon>
        <taxon>Nematoda</taxon>
        <taxon>Chromadorea</taxon>
        <taxon>Rhabditida</taxon>
        <taxon>Spirurina</taxon>
        <taxon>Oxyuridomorpha</taxon>
        <taxon>Oxyuroidea</taxon>
        <taxon>Oxyuridae</taxon>
        <taxon>Syphacia</taxon>
    </lineage>
</organism>
<evidence type="ECO:0000256" key="1">
    <source>
        <dbReference type="ARBA" id="ARBA00022448"/>
    </source>
</evidence>
<dbReference type="AlphaFoldDB" id="A0A0N5AIZ7"/>
<protein>
    <submittedName>
        <fullName evidence="10">Ion_trans domain-containing protein</fullName>
    </submittedName>
</protein>
<feature type="region of interest" description="Disordered" evidence="7">
    <location>
        <begin position="397"/>
        <end position="427"/>
    </location>
</feature>
<keyword evidence="3" id="KW-0040">ANK repeat</keyword>
<sequence length="558" mass="64261">MEQNPEIGNLLDKKEDLNPCSREFYNSRTRKIQNENSVTFIFDYMKDATGVEEVISWRELQKLKHKRHWNVLRHPFVLNYINEKLLERATFYFAHIIAYFIFLLLLSSYIFGKTDFQDILATIFLIFFGFGLIIKCAIKLQNGHITRWFVMSYSFNLVTYICTFLFVWTPTLFAYDNYHQELKRFITWLLPIIAIISAWVNFLYILRKSPSGIYILMMARILYSFSQIAIIWIPTLLAFAFAFHLVMRNSGSEPWEATEAVIPLFQFSSKNATFSEKLLAVFQAVTKTSTMMIGEVDADTVLERKEWIPNFLLLAFEVITVILLMNLMVSLAVGDVSELRNSAQDKLLDIKVNFVIESLQLSEATDCFGDSRISKLHIKPTNNVLVVENDGHSYSAMKDVDFDSSDNDDSKSKISERIPSPENRRELYPSNIQPGFNVLRQCVHAVANGEHFSPIDINDSSNNLNNNSSKQSKVYYVHFPTDSRGLRLQKQNAVGRTVQMIMDGVVIQLIEGSDSGIQQFTGTIKDRSSIEDDADKESYKRKLSKWLIGLDWLSLIDL</sequence>
<feature type="transmembrane region" description="Helical" evidence="8">
    <location>
        <begin position="118"/>
        <end position="138"/>
    </location>
</feature>
<keyword evidence="6" id="KW-0407">Ion channel</keyword>
<evidence type="ECO:0000256" key="4">
    <source>
        <dbReference type="ARBA" id="ARBA00023065"/>
    </source>
</evidence>
<dbReference type="Proteomes" id="UP000046393">
    <property type="component" value="Unplaced"/>
</dbReference>
<evidence type="ECO:0000256" key="2">
    <source>
        <dbReference type="ARBA" id="ARBA00022737"/>
    </source>
</evidence>
<keyword evidence="5" id="KW-0325">Glycoprotein</keyword>
<dbReference type="GO" id="GO:0022857">
    <property type="term" value="F:transmembrane transporter activity"/>
    <property type="evidence" value="ECO:0007669"/>
    <property type="project" value="TreeGrafter"/>
</dbReference>
<keyword evidence="8" id="KW-0472">Membrane</keyword>
<dbReference type="GO" id="GO:1902495">
    <property type="term" value="C:transmembrane transporter complex"/>
    <property type="evidence" value="ECO:0007669"/>
    <property type="project" value="TreeGrafter"/>
</dbReference>
<reference evidence="10" key="1">
    <citation type="submission" date="2017-02" db="UniProtKB">
        <authorList>
            <consortium name="WormBaseParasite"/>
        </authorList>
    </citation>
    <scope>IDENTIFICATION</scope>
</reference>
<name>A0A0N5AIZ7_9BILA</name>
<dbReference type="PANTHER" id="PTHR47143">
    <property type="entry name" value="TRANSIENT RECEPTOR POTENTIAL CATION CHANNEL PROTEIN PAINLESS"/>
    <property type="match status" value="1"/>
</dbReference>
<feature type="transmembrane region" description="Helical" evidence="8">
    <location>
        <begin position="185"/>
        <end position="206"/>
    </location>
</feature>
<evidence type="ECO:0000256" key="5">
    <source>
        <dbReference type="ARBA" id="ARBA00023180"/>
    </source>
</evidence>
<accession>A0A0N5AIZ7</accession>
<evidence type="ECO:0000256" key="7">
    <source>
        <dbReference type="SAM" id="MobiDB-lite"/>
    </source>
</evidence>
<keyword evidence="1" id="KW-0813">Transport</keyword>
<keyword evidence="2" id="KW-0677">Repeat</keyword>
<evidence type="ECO:0000256" key="3">
    <source>
        <dbReference type="ARBA" id="ARBA00023043"/>
    </source>
</evidence>
<dbReference type="PANTHER" id="PTHR47143:SF1">
    <property type="entry name" value="ION_TRANS DOMAIN-CONTAINING PROTEIN"/>
    <property type="match status" value="1"/>
</dbReference>
<feature type="transmembrane region" description="Helical" evidence="8">
    <location>
        <begin position="311"/>
        <end position="333"/>
    </location>
</feature>
<dbReference type="WBParaSite" id="SMUV_0000441101-mRNA-1">
    <property type="protein sequence ID" value="SMUV_0000441101-mRNA-1"/>
    <property type="gene ID" value="SMUV_0000441101"/>
</dbReference>
<keyword evidence="9" id="KW-1185">Reference proteome</keyword>
<dbReference type="STRING" id="451379.A0A0N5AIZ7"/>
<evidence type="ECO:0000256" key="6">
    <source>
        <dbReference type="ARBA" id="ARBA00023303"/>
    </source>
</evidence>
<proteinExistence type="predicted"/>
<feature type="transmembrane region" description="Helical" evidence="8">
    <location>
        <begin position="150"/>
        <end position="173"/>
    </location>
</feature>